<keyword evidence="11 13" id="KW-0472">Membrane</keyword>
<proteinExistence type="inferred from homology"/>
<dbReference type="NCBIfam" id="TIGR00797">
    <property type="entry name" value="matE"/>
    <property type="match status" value="1"/>
</dbReference>
<keyword evidence="7" id="KW-1003">Cell membrane</keyword>
<protein>
    <recommendedName>
        <fullName evidence="4">Probable multidrug resistance protein NorM</fullName>
    </recommendedName>
    <alternativeName>
        <fullName evidence="12">Multidrug-efflux transporter</fullName>
    </alternativeName>
</protein>
<evidence type="ECO:0000256" key="9">
    <source>
        <dbReference type="ARBA" id="ARBA00022989"/>
    </source>
</evidence>
<dbReference type="EMBL" id="DXFW01000012">
    <property type="protein sequence ID" value="HIX05223.1"/>
    <property type="molecule type" value="Genomic_DNA"/>
</dbReference>
<dbReference type="InterPro" id="IPR002528">
    <property type="entry name" value="MATE_fam"/>
</dbReference>
<feature type="transmembrane region" description="Helical" evidence="13">
    <location>
        <begin position="64"/>
        <end position="84"/>
    </location>
</feature>
<evidence type="ECO:0000256" key="4">
    <source>
        <dbReference type="ARBA" id="ARBA00020268"/>
    </source>
</evidence>
<feature type="transmembrane region" description="Helical" evidence="13">
    <location>
        <begin position="460"/>
        <end position="478"/>
    </location>
</feature>
<feature type="transmembrane region" description="Helical" evidence="13">
    <location>
        <begin position="387"/>
        <end position="409"/>
    </location>
</feature>
<keyword evidence="8 13" id="KW-0812">Transmembrane</keyword>
<keyword evidence="10" id="KW-0406">Ion transport</keyword>
<keyword evidence="6" id="KW-0050">Antiport</keyword>
<dbReference type="GO" id="GO:0015297">
    <property type="term" value="F:antiporter activity"/>
    <property type="evidence" value="ECO:0007669"/>
    <property type="project" value="UniProtKB-KW"/>
</dbReference>
<feature type="transmembrane region" description="Helical" evidence="13">
    <location>
        <begin position="167"/>
        <end position="188"/>
    </location>
</feature>
<dbReference type="PIRSF" id="PIRSF006603">
    <property type="entry name" value="DinF"/>
    <property type="match status" value="1"/>
</dbReference>
<dbReference type="Pfam" id="PF01554">
    <property type="entry name" value="MatE"/>
    <property type="match status" value="2"/>
</dbReference>
<keyword evidence="9 13" id="KW-1133">Transmembrane helix</keyword>
<comment type="caution">
    <text evidence="14">The sequence shown here is derived from an EMBL/GenBank/DDBJ whole genome shotgun (WGS) entry which is preliminary data.</text>
</comment>
<dbReference type="CDD" id="cd13138">
    <property type="entry name" value="MATE_yoeA_like"/>
    <property type="match status" value="1"/>
</dbReference>
<feature type="transmembrane region" description="Helical" evidence="13">
    <location>
        <begin position="137"/>
        <end position="155"/>
    </location>
</feature>
<evidence type="ECO:0000256" key="6">
    <source>
        <dbReference type="ARBA" id="ARBA00022449"/>
    </source>
</evidence>
<dbReference type="Proteomes" id="UP000824193">
    <property type="component" value="Unassembled WGS sequence"/>
</dbReference>
<evidence type="ECO:0000256" key="12">
    <source>
        <dbReference type="ARBA" id="ARBA00031636"/>
    </source>
</evidence>
<evidence type="ECO:0000313" key="14">
    <source>
        <dbReference type="EMBL" id="HIX05223.1"/>
    </source>
</evidence>
<evidence type="ECO:0000256" key="5">
    <source>
        <dbReference type="ARBA" id="ARBA00022448"/>
    </source>
</evidence>
<evidence type="ECO:0000313" key="15">
    <source>
        <dbReference type="Proteomes" id="UP000824193"/>
    </source>
</evidence>
<dbReference type="AlphaFoldDB" id="A0A9D1V3E8"/>
<evidence type="ECO:0000256" key="2">
    <source>
        <dbReference type="ARBA" id="ARBA00004651"/>
    </source>
</evidence>
<comment type="similarity">
    <text evidence="3">Belongs to the multi antimicrobial extrusion (MATE) (TC 2.A.66.1) family.</text>
</comment>
<evidence type="ECO:0000256" key="10">
    <source>
        <dbReference type="ARBA" id="ARBA00023065"/>
    </source>
</evidence>
<comment type="subcellular location">
    <subcellularLocation>
        <location evidence="2">Cell membrane</location>
        <topology evidence="2">Multi-pass membrane protein</topology>
    </subcellularLocation>
</comment>
<sequence length="520" mass="55434">MNQTKTSGLLQGNILKSLVAFAFPVLLALFLQAMYGAADLIIVGQFADTYEQSGVASGSQLFNMITMVITGLTMGVTVFVGDCIGAGKPERAGRGIGTGIAVFALLAAVLTALVVPFSNDLAAFMHAPAEAFSQTSGYVRICGAGTVFIVAYNVIGAVFRGIGDSKTPLLTVTIACVVNILGDLLLVAGFGMGAAGAAIATISAQAISVLFSFYFISKKNLPFVFSKTYIRFDPDCLKKILLVGVPIALQELLVQFSFLFIQVVVNSMGVMESAAVGVAEKVCVLLMLVASAYMQSISAFVAQNNGAGEFERSRKALFYGIKTALAAGFVMGSIAFFAGDLLSSVFSAEAEVIAFAHDYLKAYAIDCLLTAVLFCFIGYFNGCGKTVFVMLQGVFGAFCVRIPAVYLMSRMEEVSLFHIGLGTPISSVAQIILCGCVPDLFQSPPRQLTNQKSRATPHCVVLRLFFLLSGLCLFRSFLLPGRRLICAAVCFLRISRTKTGKCVVFRRALRHSLDRATLTC</sequence>
<dbReference type="PANTHER" id="PTHR43298">
    <property type="entry name" value="MULTIDRUG RESISTANCE PROTEIN NORM-RELATED"/>
    <property type="match status" value="1"/>
</dbReference>
<dbReference type="GO" id="GO:0005886">
    <property type="term" value="C:plasma membrane"/>
    <property type="evidence" value="ECO:0007669"/>
    <property type="project" value="UniProtKB-SubCell"/>
</dbReference>
<feature type="transmembrane region" description="Helical" evidence="13">
    <location>
        <begin position="96"/>
        <end position="117"/>
    </location>
</feature>
<feature type="transmembrane region" description="Helical" evidence="13">
    <location>
        <begin position="240"/>
        <end position="264"/>
    </location>
</feature>
<feature type="transmembrane region" description="Helical" evidence="13">
    <location>
        <begin position="284"/>
        <end position="304"/>
    </location>
</feature>
<feature type="transmembrane region" description="Helical" evidence="13">
    <location>
        <begin position="415"/>
        <end position="440"/>
    </location>
</feature>
<feature type="transmembrane region" description="Helical" evidence="13">
    <location>
        <begin position="21"/>
        <end position="44"/>
    </location>
</feature>
<name>A0A9D1V3E8_9FIRM</name>
<dbReference type="GO" id="GO:0006811">
    <property type="term" value="P:monoatomic ion transport"/>
    <property type="evidence" value="ECO:0007669"/>
    <property type="project" value="UniProtKB-KW"/>
</dbReference>
<gene>
    <name evidence="14" type="ORF">H9865_03820</name>
</gene>
<comment type="function">
    <text evidence="1">Multidrug efflux pump.</text>
</comment>
<dbReference type="InterPro" id="IPR050222">
    <property type="entry name" value="MATE_MdtK"/>
</dbReference>
<dbReference type="GO" id="GO:0042910">
    <property type="term" value="F:xenobiotic transmembrane transporter activity"/>
    <property type="evidence" value="ECO:0007669"/>
    <property type="project" value="InterPro"/>
</dbReference>
<reference evidence="14" key="2">
    <citation type="submission" date="2021-04" db="EMBL/GenBank/DDBJ databases">
        <authorList>
            <person name="Gilroy R."/>
        </authorList>
    </citation>
    <scope>NUCLEOTIDE SEQUENCE</scope>
    <source>
        <strain evidence="14">2239</strain>
    </source>
</reference>
<dbReference type="InterPro" id="IPR048279">
    <property type="entry name" value="MdtK-like"/>
</dbReference>
<evidence type="ECO:0000256" key="8">
    <source>
        <dbReference type="ARBA" id="ARBA00022692"/>
    </source>
</evidence>
<evidence type="ECO:0000256" key="11">
    <source>
        <dbReference type="ARBA" id="ARBA00023136"/>
    </source>
</evidence>
<accession>A0A9D1V3E8</accession>
<keyword evidence="5" id="KW-0813">Transport</keyword>
<evidence type="ECO:0000256" key="1">
    <source>
        <dbReference type="ARBA" id="ARBA00003408"/>
    </source>
</evidence>
<evidence type="ECO:0000256" key="3">
    <source>
        <dbReference type="ARBA" id="ARBA00010199"/>
    </source>
</evidence>
<feature type="transmembrane region" description="Helical" evidence="13">
    <location>
        <begin position="194"/>
        <end position="216"/>
    </location>
</feature>
<feature type="transmembrane region" description="Helical" evidence="13">
    <location>
        <begin position="359"/>
        <end position="380"/>
    </location>
</feature>
<dbReference type="PANTHER" id="PTHR43298:SF2">
    <property type="entry name" value="FMN_FAD EXPORTER YEEO-RELATED"/>
    <property type="match status" value="1"/>
</dbReference>
<reference evidence="14" key="1">
    <citation type="journal article" date="2021" name="PeerJ">
        <title>Extensive microbial diversity within the chicken gut microbiome revealed by metagenomics and culture.</title>
        <authorList>
            <person name="Gilroy R."/>
            <person name="Ravi A."/>
            <person name="Getino M."/>
            <person name="Pursley I."/>
            <person name="Horton D.L."/>
            <person name="Alikhan N.F."/>
            <person name="Baker D."/>
            <person name="Gharbi K."/>
            <person name="Hall N."/>
            <person name="Watson M."/>
            <person name="Adriaenssens E.M."/>
            <person name="Foster-Nyarko E."/>
            <person name="Jarju S."/>
            <person name="Secka A."/>
            <person name="Antonio M."/>
            <person name="Oren A."/>
            <person name="Chaudhuri R.R."/>
            <person name="La Ragione R."/>
            <person name="Hildebrand F."/>
            <person name="Pallen M.J."/>
        </authorList>
    </citation>
    <scope>NUCLEOTIDE SEQUENCE</scope>
    <source>
        <strain evidence="14">2239</strain>
    </source>
</reference>
<organism evidence="14 15">
    <name type="scientific">Candidatus Allofournierella pullicola</name>
    <dbReference type="NCBI Taxonomy" id="2838596"/>
    <lineage>
        <taxon>Bacteria</taxon>
        <taxon>Bacillati</taxon>
        <taxon>Bacillota</taxon>
        <taxon>Clostridia</taxon>
        <taxon>Eubacteriales</taxon>
        <taxon>Oscillospiraceae</taxon>
        <taxon>Allofournierella</taxon>
    </lineage>
</organism>
<evidence type="ECO:0000256" key="7">
    <source>
        <dbReference type="ARBA" id="ARBA00022475"/>
    </source>
</evidence>
<feature type="transmembrane region" description="Helical" evidence="13">
    <location>
        <begin position="316"/>
        <end position="339"/>
    </location>
</feature>
<evidence type="ECO:0000256" key="13">
    <source>
        <dbReference type="SAM" id="Phobius"/>
    </source>
</evidence>